<sequence>MDIKFIALGRGPRSDQFERRTYRWSVIVGPVFVCSLLRTRISTKGFVVDHQDRLKELQHLAPYVKLKSRRHLKPRSRPEERSRTELLDPRRGRRG</sequence>
<feature type="compositionally biased region" description="Basic and acidic residues" evidence="1">
    <location>
        <begin position="76"/>
        <end position="95"/>
    </location>
</feature>
<feature type="region of interest" description="Disordered" evidence="1">
    <location>
        <begin position="68"/>
        <end position="95"/>
    </location>
</feature>
<organism evidence="2 3">
    <name type="scientific">Phycicoccus elongatus Lp2</name>
    <dbReference type="NCBI Taxonomy" id="1193181"/>
    <lineage>
        <taxon>Bacteria</taxon>
        <taxon>Bacillati</taxon>
        <taxon>Actinomycetota</taxon>
        <taxon>Actinomycetes</taxon>
        <taxon>Micrococcales</taxon>
        <taxon>Intrasporangiaceae</taxon>
        <taxon>Phycicoccus</taxon>
    </lineage>
</organism>
<proteinExistence type="predicted"/>
<evidence type="ECO:0000256" key="1">
    <source>
        <dbReference type="SAM" id="MobiDB-lite"/>
    </source>
</evidence>
<gene>
    <name evidence="2" type="ORF">BN10_590016</name>
</gene>
<dbReference type="EMBL" id="CAIZ01000129">
    <property type="protein sequence ID" value="CCH70499.1"/>
    <property type="molecule type" value="Genomic_DNA"/>
</dbReference>
<dbReference type="HOGENOM" id="CLU_2371776_0_0_11"/>
<comment type="caution">
    <text evidence="2">The sequence shown here is derived from an EMBL/GenBank/DDBJ whole genome shotgun (WGS) entry which is preliminary data.</text>
</comment>
<evidence type="ECO:0000313" key="3">
    <source>
        <dbReference type="Proteomes" id="UP000013167"/>
    </source>
</evidence>
<keyword evidence="3" id="KW-1185">Reference proteome</keyword>
<evidence type="ECO:0000313" key="2">
    <source>
        <dbReference type="EMBL" id="CCH70499.1"/>
    </source>
</evidence>
<dbReference type="AlphaFoldDB" id="N0E5H0"/>
<reference evidence="2 3" key="1">
    <citation type="journal article" date="2013" name="ISME J.">
        <title>A metabolic model for members of the genus Tetrasphaera involved in enhanced biological phosphorus removal.</title>
        <authorList>
            <person name="Kristiansen R."/>
            <person name="Nguyen H.T.T."/>
            <person name="Saunders A.M."/>
            <person name="Nielsen J.L."/>
            <person name="Wimmer R."/>
            <person name="Le V.Q."/>
            <person name="McIlroy S.J."/>
            <person name="Petrovski S."/>
            <person name="Seviour R.J."/>
            <person name="Calteau A."/>
            <person name="Nielsen K.L."/>
            <person name="Nielsen P.H."/>
        </authorList>
    </citation>
    <scope>NUCLEOTIDE SEQUENCE [LARGE SCALE GENOMIC DNA]</scope>
    <source>
        <strain evidence="2 3">Lp2</strain>
    </source>
</reference>
<protein>
    <submittedName>
        <fullName evidence="2">Uncharacterized protein</fullName>
    </submittedName>
</protein>
<name>N0E5H0_9MICO</name>
<accession>N0E5H0</accession>
<dbReference type="Proteomes" id="UP000013167">
    <property type="component" value="Unassembled WGS sequence"/>
</dbReference>